<evidence type="ECO:0000313" key="4">
    <source>
        <dbReference type="Proteomes" id="UP000620156"/>
    </source>
</evidence>
<proteinExistence type="predicted"/>
<keyword evidence="2" id="KW-0472">Membrane</keyword>
<feature type="compositionally biased region" description="Basic and acidic residues" evidence="1">
    <location>
        <begin position="42"/>
        <end position="54"/>
    </location>
</feature>
<feature type="transmembrane region" description="Helical" evidence="2">
    <location>
        <begin position="15"/>
        <end position="36"/>
    </location>
</feature>
<gene>
    <name evidence="3" type="ORF">GCM10010145_65310</name>
</gene>
<organism evidence="3 4">
    <name type="scientific">Streptomyces ruber</name>
    <dbReference type="NCBI Taxonomy" id="83378"/>
    <lineage>
        <taxon>Bacteria</taxon>
        <taxon>Bacillati</taxon>
        <taxon>Actinomycetota</taxon>
        <taxon>Actinomycetes</taxon>
        <taxon>Kitasatosporales</taxon>
        <taxon>Streptomycetaceae</taxon>
        <taxon>Streptomyces</taxon>
    </lineage>
</organism>
<accession>A0A918EYJ1</accession>
<dbReference type="Proteomes" id="UP000620156">
    <property type="component" value="Unassembled WGS sequence"/>
</dbReference>
<reference evidence="3" key="2">
    <citation type="submission" date="2020-09" db="EMBL/GenBank/DDBJ databases">
        <authorList>
            <person name="Sun Q."/>
            <person name="Ohkuma M."/>
        </authorList>
    </citation>
    <scope>NUCLEOTIDE SEQUENCE</scope>
    <source>
        <strain evidence="3">JCM 3131</strain>
    </source>
</reference>
<name>A0A918EYJ1_9ACTN</name>
<reference evidence="3" key="1">
    <citation type="journal article" date="2014" name="Int. J. Syst. Evol. Microbiol.">
        <title>Complete genome sequence of Corynebacterium casei LMG S-19264T (=DSM 44701T), isolated from a smear-ripened cheese.</title>
        <authorList>
            <consortium name="US DOE Joint Genome Institute (JGI-PGF)"/>
            <person name="Walter F."/>
            <person name="Albersmeier A."/>
            <person name="Kalinowski J."/>
            <person name="Ruckert C."/>
        </authorList>
    </citation>
    <scope>NUCLEOTIDE SEQUENCE</scope>
    <source>
        <strain evidence="3">JCM 3131</strain>
    </source>
</reference>
<dbReference type="EMBL" id="BMQK01000025">
    <property type="protein sequence ID" value="GGQ86838.1"/>
    <property type="molecule type" value="Genomic_DNA"/>
</dbReference>
<keyword evidence="2" id="KW-1133">Transmembrane helix</keyword>
<comment type="caution">
    <text evidence="3">The sequence shown here is derived from an EMBL/GenBank/DDBJ whole genome shotgun (WGS) entry which is preliminary data.</text>
</comment>
<evidence type="ECO:0000313" key="3">
    <source>
        <dbReference type="EMBL" id="GGQ86838.1"/>
    </source>
</evidence>
<dbReference type="RefSeq" id="WP_189220489.1">
    <property type="nucleotide sequence ID" value="NZ_BMQK01000025.1"/>
</dbReference>
<sequence>MELLSFPIGPPHPRIEHLVVAAALFALAVLVAVRLLRRTGRVRDERDERDERPDAAGIVRQRTGEQLAEEGSAGPFVLVARAAPGALRRQEHAGGAPECAAAEAELRMYVSELASDLAHRLVGERVAAARTEPRP</sequence>
<feature type="region of interest" description="Disordered" evidence="1">
    <location>
        <begin position="42"/>
        <end position="70"/>
    </location>
</feature>
<protein>
    <submittedName>
        <fullName evidence="3">Uncharacterized protein</fullName>
    </submittedName>
</protein>
<keyword evidence="4" id="KW-1185">Reference proteome</keyword>
<dbReference type="AlphaFoldDB" id="A0A918EYJ1"/>
<evidence type="ECO:0000256" key="2">
    <source>
        <dbReference type="SAM" id="Phobius"/>
    </source>
</evidence>
<evidence type="ECO:0000256" key="1">
    <source>
        <dbReference type="SAM" id="MobiDB-lite"/>
    </source>
</evidence>
<keyword evidence="2" id="KW-0812">Transmembrane</keyword>